<evidence type="ECO:0000256" key="4">
    <source>
        <dbReference type="PROSITE-ProRule" id="PRU00335"/>
    </source>
</evidence>
<protein>
    <submittedName>
        <fullName evidence="6">TetR family transcriptional regulator</fullName>
    </submittedName>
</protein>
<sequence>MSDRDEVRRRIIEAAATLLREQGREAVTTRAVSAAAEVQAPTLYRLFTDMSGLLEAVADDGVTRYLAQKEGVALTDDPVDDLRRGWDTHVEFGLENPAHYVLMYGQPAPGVRSRAADRTEERLHLLVSRVAVAGRLTVGVATAMTMVHAAGTGLTLTLIATPPDQRDLSVVARLRDAVIGAITTTEPSGPPVAAQRAAGLKAVLDDADGLYSPGERAILEEFLDRAADQRP</sequence>
<dbReference type="GO" id="GO:0000976">
    <property type="term" value="F:transcription cis-regulatory region binding"/>
    <property type="evidence" value="ECO:0007669"/>
    <property type="project" value="TreeGrafter"/>
</dbReference>
<dbReference type="SUPFAM" id="SSF46689">
    <property type="entry name" value="Homeodomain-like"/>
    <property type="match status" value="1"/>
</dbReference>
<dbReference type="Proteomes" id="UP000248764">
    <property type="component" value="Unassembled WGS sequence"/>
</dbReference>
<dbReference type="PANTHER" id="PTHR30055:SF234">
    <property type="entry name" value="HTH-TYPE TRANSCRIPTIONAL REGULATOR BETI"/>
    <property type="match status" value="1"/>
</dbReference>
<dbReference type="Gene3D" id="1.10.357.10">
    <property type="entry name" value="Tetracycline Repressor, domain 2"/>
    <property type="match status" value="1"/>
</dbReference>
<evidence type="ECO:0000313" key="6">
    <source>
        <dbReference type="EMBL" id="PZF85141.1"/>
    </source>
</evidence>
<reference evidence="6 7" key="1">
    <citation type="submission" date="2018-01" db="EMBL/GenBank/DDBJ databases">
        <title>Draft genome sequence of Jiangella sp. GTF31.</title>
        <authorList>
            <person name="Sahin N."/>
            <person name="Ay H."/>
            <person name="Saygin H."/>
        </authorList>
    </citation>
    <scope>NUCLEOTIDE SEQUENCE [LARGE SCALE GENOMIC DNA]</scope>
    <source>
        <strain evidence="6 7">GTF31</strain>
    </source>
</reference>
<evidence type="ECO:0000256" key="2">
    <source>
        <dbReference type="ARBA" id="ARBA00023125"/>
    </source>
</evidence>
<evidence type="ECO:0000256" key="1">
    <source>
        <dbReference type="ARBA" id="ARBA00023015"/>
    </source>
</evidence>
<evidence type="ECO:0000313" key="7">
    <source>
        <dbReference type="Proteomes" id="UP000248764"/>
    </source>
</evidence>
<keyword evidence="2 4" id="KW-0238">DNA-binding</keyword>
<dbReference type="SUPFAM" id="SSF48498">
    <property type="entry name" value="Tetracyclin repressor-like, C-terminal domain"/>
    <property type="match status" value="1"/>
</dbReference>
<name>A0A2W2BBY8_9ACTN</name>
<comment type="caution">
    <text evidence="6">The sequence shown here is derived from an EMBL/GenBank/DDBJ whole genome shotgun (WGS) entry which is preliminary data.</text>
</comment>
<accession>A0A2W2BBY8</accession>
<dbReference type="EMBL" id="POTW01000010">
    <property type="protein sequence ID" value="PZF85141.1"/>
    <property type="molecule type" value="Genomic_DNA"/>
</dbReference>
<keyword evidence="3" id="KW-0804">Transcription</keyword>
<gene>
    <name evidence="6" type="ORF">C1I92_06065</name>
</gene>
<dbReference type="Pfam" id="PF00440">
    <property type="entry name" value="TetR_N"/>
    <property type="match status" value="1"/>
</dbReference>
<evidence type="ECO:0000259" key="5">
    <source>
        <dbReference type="PROSITE" id="PS50977"/>
    </source>
</evidence>
<dbReference type="RefSeq" id="WP_111253767.1">
    <property type="nucleotide sequence ID" value="NZ_POTW01000010.1"/>
</dbReference>
<dbReference type="AlphaFoldDB" id="A0A2W2BBY8"/>
<feature type="DNA-binding region" description="H-T-H motif" evidence="4">
    <location>
        <begin position="28"/>
        <end position="47"/>
    </location>
</feature>
<evidence type="ECO:0000256" key="3">
    <source>
        <dbReference type="ARBA" id="ARBA00023163"/>
    </source>
</evidence>
<dbReference type="PANTHER" id="PTHR30055">
    <property type="entry name" value="HTH-TYPE TRANSCRIPTIONAL REGULATOR RUTR"/>
    <property type="match status" value="1"/>
</dbReference>
<dbReference type="PROSITE" id="PS50977">
    <property type="entry name" value="HTH_TETR_2"/>
    <property type="match status" value="1"/>
</dbReference>
<organism evidence="6 7">
    <name type="scientific">Jiangella anatolica</name>
    <dbReference type="NCBI Taxonomy" id="2670374"/>
    <lineage>
        <taxon>Bacteria</taxon>
        <taxon>Bacillati</taxon>
        <taxon>Actinomycetota</taxon>
        <taxon>Actinomycetes</taxon>
        <taxon>Jiangellales</taxon>
        <taxon>Jiangellaceae</taxon>
        <taxon>Jiangella</taxon>
    </lineage>
</organism>
<dbReference type="InterPro" id="IPR009057">
    <property type="entry name" value="Homeodomain-like_sf"/>
</dbReference>
<dbReference type="GO" id="GO:0003700">
    <property type="term" value="F:DNA-binding transcription factor activity"/>
    <property type="evidence" value="ECO:0007669"/>
    <property type="project" value="TreeGrafter"/>
</dbReference>
<feature type="domain" description="HTH tetR-type" evidence="5">
    <location>
        <begin position="5"/>
        <end position="65"/>
    </location>
</feature>
<dbReference type="InterPro" id="IPR050109">
    <property type="entry name" value="HTH-type_TetR-like_transc_reg"/>
</dbReference>
<dbReference type="InterPro" id="IPR001647">
    <property type="entry name" value="HTH_TetR"/>
</dbReference>
<dbReference type="InterPro" id="IPR036271">
    <property type="entry name" value="Tet_transcr_reg_TetR-rel_C_sf"/>
</dbReference>
<proteinExistence type="predicted"/>
<keyword evidence="7" id="KW-1185">Reference proteome</keyword>
<keyword evidence="1" id="KW-0805">Transcription regulation</keyword>